<comment type="caution">
    <text evidence="3">The sequence shown here is derived from an EMBL/GenBank/DDBJ whole genome shotgun (WGS) entry which is preliminary data.</text>
</comment>
<keyword evidence="4" id="KW-1185">Reference proteome</keyword>
<protein>
    <recommendedName>
        <fullName evidence="2">C2H2-type domain-containing protein</fullName>
    </recommendedName>
</protein>
<accession>A0A6G0W0C6</accession>
<evidence type="ECO:0000313" key="4">
    <source>
        <dbReference type="Proteomes" id="UP000478052"/>
    </source>
</evidence>
<proteinExistence type="predicted"/>
<dbReference type="InterPro" id="IPR013087">
    <property type="entry name" value="Znf_C2H2_type"/>
</dbReference>
<feature type="transmembrane region" description="Helical" evidence="1">
    <location>
        <begin position="256"/>
        <end position="280"/>
    </location>
</feature>
<evidence type="ECO:0000313" key="3">
    <source>
        <dbReference type="EMBL" id="KAF0717400.1"/>
    </source>
</evidence>
<reference evidence="3 4" key="1">
    <citation type="submission" date="2019-08" db="EMBL/GenBank/DDBJ databases">
        <title>Whole genome of Aphis craccivora.</title>
        <authorList>
            <person name="Voronova N.V."/>
            <person name="Shulinski R.S."/>
            <person name="Bandarenka Y.V."/>
            <person name="Zhorov D.G."/>
            <person name="Warner D."/>
        </authorList>
    </citation>
    <scope>NUCLEOTIDE SEQUENCE [LARGE SCALE GENOMIC DNA]</scope>
    <source>
        <strain evidence="3">180601</strain>
        <tissue evidence="3">Whole Body</tissue>
    </source>
</reference>
<dbReference type="PROSITE" id="PS00028">
    <property type="entry name" value="ZINC_FINGER_C2H2_1"/>
    <property type="match status" value="2"/>
</dbReference>
<dbReference type="Proteomes" id="UP000478052">
    <property type="component" value="Unassembled WGS sequence"/>
</dbReference>
<evidence type="ECO:0000256" key="1">
    <source>
        <dbReference type="SAM" id="Phobius"/>
    </source>
</evidence>
<keyword evidence="1" id="KW-0472">Membrane</keyword>
<dbReference type="OrthoDB" id="7699125at2759"/>
<dbReference type="AlphaFoldDB" id="A0A6G0W0C6"/>
<evidence type="ECO:0000259" key="2">
    <source>
        <dbReference type="PROSITE" id="PS00028"/>
    </source>
</evidence>
<feature type="domain" description="C2H2-type" evidence="2">
    <location>
        <begin position="64"/>
        <end position="87"/>
    </location>
</feature>
<keyword evidence="1" id="KW-0812">Transmembrane</keyword>
<feature type="domain" description="C2H2-type" evidence="2">
    <location>
        <begin position="33"/>
        <end position="54"/>
    </location>
</feature>
<sequence>MFKDTSKDTRRMDYTVTSNTSNQHSVVVIKMICFICKQKFSELQALVVHYKCIHLLKSSSTYQCTEQQCIQLFPNLSSFKKHLARKHSITSHKSSNSNILMKRLLSYSYFCCTFYNFLIKSIQKSKKFYFESFTKDKIKDPLILTSFQQITLALSNPFDDNNMFHQIQQFTINEKINLVSVSGETVYNDNNIKGIILPLQFQFKTFFETNNNLNKTLTRYSDLMNDKNASLRNVVQGNLWKDKIAQYQNKIVVPYFYVPILMILISHASFHSFSAVYYSFPLSDQLKLSNIHLAASYNMKDFGNDLSLKKLIQELNILETNGIHINTQDGFKEVHFILGLFLGDNLALNSVSEFSKSFSANFFCRFCKAHKSKTHKLYEEDSILLRNHTNYLEYIDRNDFKETGIYKNSILNNISSFHVGICHYNMCHIINYYIGVANFFTLDVLNFRKQHFNYGCIEFCNISPPIQKGGKPLLGIRCTKM</sequence>
<dbReference type="SMART" id="SM00355">
    <property type="entry name" value="ZnF_C2H2"/>
    <property type="match status" value="2"/>
</dbReference>
<organism evidence="3 4">
    <name type="scientific">Aphis craccivora</name>
    <name type="common">Cowpea aphid</name>
    <dbReference type="NCBI Taxonomy" id="307492"/>
    <lineage>
        <taxon>Eukaryota</taxon>
        <taxon>Metazoa</taxon>
        <taxon>Ecdysozoa</taxon>
        <taxon>Arthropoda</taxon>
        <taxon>Hexapoda</taxon>
        <taxon>Insecta</taxon>
        <taxon>Pterygota</taxon>
        <taxon>Neoptera</taxon>
        <taxon>Paraneoptera</taxon>
        <taxon>Hemiptera</taxon>
        <taxon>Sternorrhyncha</taxon>
        <taxon>Aphidomorpha</taxon>
        <taxon>Aphidoidea</taxon>
        <taxon>Aphididae</taxon>
        <taxon>Aphidini</taxon>
        <taxon>Aphis</taxon>
        <taxon>Aphis</taxon>
    </lineage>
</organism>
<gene>
    <name evidence="3" type="ORF">FWK35_00025683</name>
</gene>
<keyword evidence="1" id="KW-1133">Transmembrane helix</keyword>
<name>A0A6G0W0C6_APHCR</name>
<dbReference type="EMBL" id="VUJU01009824">
    <property type="protein sequence ID" value="KAF0717400.1"/>
    <property type="molecule type" value="Genomic_DNA"/>
</dbReference>